<dbReference type="EMBL" id="JAACJM010000106">
    <property type="protein sequence ID" value="KAF5346014.1"/>
    <property type="molecule type" value="Genomic_DNA"/>
</dbReference>
<accession>A0A8H5CRD9</accession>
<proteinExistence type="predicted"/>
<dbReference type="AlphaFoldDB" id="A0A8H5CRD9"/>
<dbReference type="SUPFAM" id="SSF52047">
    <property type="entry name" value="RNI-like"/>
    <property type="match status" value="1"/>
</dbReference>
<comment type="caution">
    <text evidence="2">The sequence shown here is derived from an EMBL/GenBank/DDBJ whole genome shotgun (WGS) entry which is preliminary data.</text>
</comment>
<reference evidence="2 3" key="1">
    <citation type="journal article" date="2020" name="ISME J.">
        <title>Uncovering the hidden diversity of litter-decomposition mechanisms in mushroom-forming fungi.</title>
        <authorList>
            <person name="Floudas D."/>
            <person name="Bentzer J."/>
            <person name="Ahren D."/>
            <person name="Johansson T."/>
            <person name="Persson P."/>
            <person name="Tunlid A."/>
        </authorList>
    </citation>
    <scope>NUCLEOTIDE SEQUENCE [LARGE SCALE GENOMIC DNA]</scope>
    <source>
        <strain evidence="2 3">CBS 291.85</strain>
    </source>
</reference>
<organism evidence="2 3">
    <name type="scientific">Tetrapyrgos nigripes</name>
    <dbReference type="NCBI Taxonomy" id="182062"/>
    <lineage>
        <taxon>Eukaryota</taxon>
        <taxon>Fungi</taxon>
        <taxon>Dikarya</taxon>
        <taxon>Basidiomycota</taxon>
        <taxon>Agaricomycotina</taxon>
        <taxon>Agaricomycetes</taxon>
        <taxon>Agaricomycetidae</taxon>
        <taxon>Agaricales</taxon>
        <taxon>Marasmiineae</taxon>
        <taxon>Marasmiaceae</taxon>
        <taxon>Tetrapyrgos</taxon>
    </lineage>
</organism>
<dbReference type="OrthoDB" id="2447803at2759"/>
<evidence type="ECO:0000313" key="3">
    <source>
        <dbReference type="Proteomes" id="UP000559256"/>
    </source>
</evidence>
<dbReference type="InterPro" id="IPR032675">
    <property type="entry name" value="LRR_dom_sf"/>
</dbReference>
<name>A0A8H5CRD9_9AGAR</name>
<dbReference type="Gene3D" id="3.80.10.10">
    <property type="entry name" value="Ribonuclease Inhibitor"/>
    <property type="match status" value="1"/>
</dbReference>
<evidence type="ECO:0008006" key="4">
    <source>
        <dbReference type="Google" id="ProtNLM"/>
    </source>
</evidence>
<dbReference type="Proteomes" id="UP000559256">
    <property type="component" value="Unassembled WGS sequence"/>
</dbReference>
<sequence length="531" mass="59584">MEDFESLGFKYEARPPSGPFLQRGNDASRTPDLRSPAHHLPVPPRSQAFALSCKSSRSLHDSLQTLVGHLSRLTLVQGVGFLWHFPFYEFETSPTLDSWDRFRQHYSHRVFEFKIEPLWVSLNALIAVIAVTRPSDEHPIFPNIRVIHWNSTTQCFDAARMFMHETLEECSFRGRCPLNFVEMIPTKVPFLRRLDLSEFVVSELVDVQAITTTIQQLPHLTSLHLPALADISGILVAAGAMEKLEHLCIASIGRGRAFSPLPSPSCLPSWFPSLSSLTIVTVYQVVTTLLSLQPLDSIRTINVRSVSQESPAEHHRLFDAISRACPFIECVRVKCKTEIHRPPFQRVSFGDIQPLLHCRAIRDLSIVHAYALDLSEADVERLASQWRFLEKISLSPQMVPGLFSRHSDPEGQLGTHLGLRAVVPFIRYCPDIKEIGLFLVVKPIDSGVVDHSAELNSLSQCMPFRKLQSLDLGSSRLENRVAPQEVASFINQLLCLGGRLFYDKVVAHKLKPQGIGATPSDNNGTSILQQL</sequence>
<feature type="region of interest" description="Disordered" evidence="1">
    <location>
        <begin position="1"/>
        <end position="42"/>
    </location>
</feature>
<evidence type="ECO:0000256" key="1">
    <source>
        <dbReference type="SAM" id="MobiDB-lite"/>
    </source>
</evidence>
<gene>
    <name evidence="2" type="ORF">D9758_013884</name>
</gene>
<evidence type="ECO:0000313" key="2">
    <source>
        <dbReference type="EMBL" id="KAF5346014.1"/>
    </source>
</evidence>
<keyword evidence="3" id="KW-1185">Reference proteome</keyword>
<protein>
    <recommendedName>
        <fullName evidence="4">F-box protein</fullName>
    </recommendedName>
</protein>